<evidence type="ECO:0000313" key="1">
    <source>
        <dbReference type="EMBL" id="DAF85894.1"/>
    </source>
</evidence>
<sequence length="96" mass="11437">MKRKDLKGTWQEAVERFENCWAPDILGWWYSRHCLGEKLDMEMVLRDAKEECPLISAIELEPHFEVILNTDSGKLRIRYRSQHIMIGHSYFIEKAV</sequence>
<organism evidence="1">
    <name type="scientific">Siphoviridae sp. ctVJE9</name>
    <dbReference type="NCBI Taxonomy" id="2825530"/>
    <lineage>
        <taxon>Viruses</taxon>
        <taxon>Duplodnaviria</taxon>
        <taxon>Heunggongvirae</taxon>
        <taxon>Uroviricota</taxon>
        <taxon>Caudoviricetes</taxon>
    </lineage>
</organism>
<protein>
    <submittedName>
        <fullName evidence="1">Uncharacterized protein</fullName>
    </submittedName>
</protein>
<accession>A0A8S5TUL8</accession>
<dbReference type="EMBL" id="BK015932">
    <property type="protein sequence ID" value="DAF85894.1"/>
    <property type="molecule type" value="Genomic_DNA"/>
</dbReference>
<reference evidence="1" key="1">
    <citation type="journal article" date="2021" name="Proc. Natl. Acad. Sci. U.S.A.">
        <title>A Catalog of Tens of Thousands of Viruses from Human Metagenomes Reveals Hidden Associations with Chronic Diseases.</title>
        <authorList>
            <person name="Tisza M.J."/>
            <person name="Buck C.B."/>
        </authorList>
    </citation>
    <scope>NUCLEOTIDE SEQUENCE</scope>
    <source>
        <strain evidence="1">CtVJE9</strain>
    </source>
</reference>
<proteinExistence type="predicted"/>
<name>A0A8S5TUL8_9CAUD</name>